<protein>
    <recommendedName>
        <fullName evidence="7">Transglycosylase SLT domain-containing protein</fullName>
    </recommendedName>
</protein>
<evidence type="ECO:0000259" key="4">
    <source>
        <dbReference type="PROSITE" id="PS51781"/>
    </source>
</evidence>
<dbReference type="InterPro" id="IPR023346">
    <property type="entry name" value="Lysozyme-like_dom_sf"/>
</dbReference>
<reference evidence="5" key="1">
    <citation type="journal article" date="2014" name="Int. J. Syst. Evol. Microbiol.">
        <title>Complete genome sequence of Corynebacterium casei LMG S-19264T (=DSM 44701T), isolated from a smear-ripened cheese.</title>
        <authorList>
            <consortium name="US DOE Joint Genome Institute (JGI-PGF)"/>
            <person name="Walter F."/>
            <person name="Albersmeier A."/>
            <person name="Kalinowski J."/>
            <person name="Ruckert C."/>
        </authorList>
    </citation>
    <scope>NUCLEOTIDE SEQUENCE</scope>
    <source>
        <strain evidence="5">CGMCC 1.12777</strain>
    </source>
</reference>
<evidence type="ECO:0000259" key="3">
    <source>
        <dbReference type="PROSITE" id="PS51272"/>
    </source>
</evidence>
<dbReference type="RefSeq" id="WP_188496012.1">
    <property type="nucleotide sequence ID" value="NZ_BMFV01000003.1"/>
</dbReference>
<name>A0A8J3EK86_9BACL</name>
<feature type="domain" description="SLH" evidence="3">
    <location>
        <begin position="631"/>
        <end position="690"/>
    </location>
</feature>
<dbReference type="InterPro" id="IPR003646">
    <property type="entry name" value="SH3-like_bac-type"/>
</dbReference>
<keyword evidence="6" id="KW-1185">Reference proteome</keyword>
<dbReference type="PANTHER" id="PTHR43308">
    <property type="entry name" value="OUTER MEMBRANE PROTEIN ALPHA-RELATED"/>
    <property type="match status" value="1"/>
</dbReference>
<feature type="compositionally biased region" description="Polar residues" evidence="1">
    <location>
        <begin position="476"/>
        <end position="497"/>
    </location>
</feature>
<feature type="region of interest" description="Disordered" evidence="1">
    <location>
        <begin position="476"/>
        <end position="505"/>
    </location>
</feature>
<evidence type="ECO:0000313" key="5">
    <source>
        <dbReference type="EMBL" id="GGH76528.1"/>
    </source>
</evidence>
<gene>
    <name evidence="5" type="ORF">GCM10007096_07090</name>
</gene>
<feature type="chain" id="PRO_5035228926" description="Transglycosylase SLT domain-containing protein" evidence="2">
    <location>
        <begin position="25"/>
        <end position="690"/>
    </location>
</feature>
<dbReference type="AlphaFoldDB" id="A0A8J3EK86"/>
<dbReference type="InterPro" id="IPR008258">
    <property type="entry name" value="Transglycosylase_SLT_dom_1"/>
</dbReference>
<dbReference type="PROSITE" id="PS51781">
    <property type="entry name" value="SH3B"/>
    <property type="match status" value="1"/>
</dbReference>
<dbReference type="InterPro" id="IPR051465">
    <property type="entry name" value="Cell_Envelope_Struct_Comp"/>
</dbReference>
<dbReference type="Proteomes" id="UP000656813">
    <property type="component" value="Unassembled WGS sequence"/>
</dbReference>
<dbReference type="Gene3D" id="2.30.30.40">
    <property type="entry name" value="SH3 Domains"/>
    <property type="match status" value="1"/>
</dbReference>
<evidence type="ECO:0000256" key="2">
    <source>
        <dbReference type="SAM" id="SignalP"/>
    </source>
</evidence>
<feature type="domain" description="SH3b" evidence="4">
    <location>
        <begin position="402"/>
        <end position="474"/>
    </location>
</feature>
<sequence>MKPFRMTSSILICALLLMGTWVTAFSKKGFAETTDVSTKTITDGEQTINLSNSFSLHINNQSQGANYQFSQSGKTVDEETLSLARVEVVQEWTAGNSEYVLVEEREDGSGAYLNFRLFQISDTSIKEIFHSDKLYPKASVSVEGDTIKVTYPVYGNNQPRSEPTAIQADEYQLDQDKLSYITTESAVDPAKPARLMRAKAFYQNPSWNEISDYLTQKAIEHNIPPEIVKAIAWQESGWRQFTTSGDPVIGFDGRGLGMMQITLSQSVLDSQPGLENQLKYDWKANVDYGLNILDEKWGYGGKANLTPTINDNDKKNIVNWYFAIMAYNGFSKVNDPNLSPYTPYQDLIYAHMKNYGLLDVPEVAKSDLNVYYVSGSSRMYFNNKMNYTINSVINTKYLFKTGQQLQVTTSNVNLRSDHEVTAPVLKTLNSGDQVTVTGAPVNPNDPLNQFTFYPVKTADGTVGYIASSYLSDQIDHSVTTPIPTPEQESTSGDNSAVDSGADKGTVNNEKTSFFTDFKSGDQGYNEVAALAKKGIIKGHANGTFGPKEALTRLQAAFIFVEALNLPTPAVQSTGFKDVKASVENANIIAAVKKAGIFSGDDKGNFNANQTLTRGQMAKVLCEAYHLQHKSSYSSPFADAKSSSFKDYIETLYANGITNGVTRTTFGVNQAMSRVNFSVFVYRVLEKKGLL</sequence>
<dbReference type="Pfam" id="PF00395">
    <property type="entry name" value="SLH"/>
    <property type="match status" value="3"/>
</dbReference>
<feature type="signal peptide" evidence="2">
    <location>
        <begin position="1"/>
        <end position="24"/>
    </location>
</feature>
<feature type="domain" description="SLH" evidence="3">
    <location>
        <begin position="510"/>
        <end position="573"/>
    </location>
</feature>
<dbReference type="Gene3D" id="1.10.530.10">
    <property type="match status" value="1"/>
</dbReference>
<dbReference type="SUPFAM" id="SSF53955">
    <property type="entry name" value="Lysozyme-like"/>
    <property type="match status" value="1"/>
</dbReference>
<proteinExistence type="predicted"/>
<evidence type="ECO:0000256" key="1">
    <source>
        <dbReference type="SAM" id="MobiDB-lite"/>
    </source>
</evidence>
<reference evidence="5" key="2">
    <citation type="submission" date="2020-09" db="EMBL/GenBank/DDBJ databases">
        <authorList>
            <person name="Sun Q."/>
            <person name="Zhou Y."/>
        </authorList>
    </citation>
    <scope>NUCLEOTIDE SEQUENCE</scope>
    <source>
        <strain evidence="5">CGMCC 1.12777</strain>
    </source>
</reference>
<dbReference type="InterPro" id="IPR001119">
    <property type="entry name" value="SLH_dom"/>
</dbReference>
<accession>A0A8J3EK86</accession>
<evidence type="ECO:0008006" key="7">
    <source>
        <dbReference type="Google" id="ProtNLM"/>
    </source>
</evidence>
<comment type="caution">
    <text evidence="5">The sequence shown here is derived from an EMBL/GenBank/DDBJ whole genome shotgun (WGS) entry which is preliminary data.</text>
</comment>
<evidence type="ECO:0000313" key="6">
    <source>
        <dbReference type="Proteomes" id="UP000656813"/>
    </source>
</evidence>
<dbReference type="Pfam" id="PF01464">
    <property type="entry name" value="SLT"/>
    <property type="match status" value="1"/>
</dbReference>
<dbReference type="Pfam" id="PF08239">
    <property type="entry name" value="SH3_3"/>
    <property type="match status" value="1"/>
</dbReference>
<dbReference type="EMBL" id="BMFV01000003">
    <property type="protein sequence ID" value="GGH76528.1"/>
    <property type="molecule type" value="Genomic_DNA"/>
</dbReference>
<organism evidence="5 6">
    <name type="scientific">Pullulanibacillus pueri</name>
    <dbReference type="NCBI Taxonomy" id="1437324"/>
    <lineage>
        <taxon>Bacteria</taxon>
        <taxon>Bacillati</taxon>
        <taxon>Bacillota</taxon>
        <taxon>Bacilli</taxon>
        <taxon>Bacillales</taxon>
        <taxon>Sporolactobacillaceae</taxon>
        <taxon>Pullulanibacillus</taxon>
    </lineage>
</organism>
<dbReference type="PROSITE" id="PS51272">
    <property type="entry name" value="SLH"/>
    <property type="match status" value="2"/>
</dbReference>
<keyword evidence="2" id="KW-0732">Signal</keyword>